<dbReference type="CDD" id="cd05466">
    <property type="entry name" value="PBP2_LTTR_substrate"/>
    <property type="match status" value="1"/>
</dbReference>
<proteinExistence type="inferred from homology"/>
<dbReference type="SUPFAM" id="SSF53850">
    <property type="entry name" value="Periplasmic binding protein-like II"/>
    <property type="match status" value="1"/>
</dbReference>
<dbReference type="AlphaFoldDB" id="A0A7Y0L6M0"/>
<dbReference type="RefSeq" id="WP_169102103.1">
    <property type="nucleotide sequence ID" value="NZ_JABBVZ010000091.1"/>
</dbReference>
<dbReference type="EMBL" id="JABBVZ010000091">
    <property type="protein sequence ID" value="NMP24201.1"/>
    <property type="molecule type" value="Genomic_DNA"/>
</dbReference>
<comment type="caution">
    <text evidence="6">The sequence shown here is derived from an EMBL/GenBank/DDBJ whole genome shotgun (WGS) entry which is preliminary data.</text>
</comment>
<evidence type="ECO:0000313" key="6">
    <source>
        <dbReference type="EMBL" id="NMP24201.1"/>
    </source>
</evidence>
<dbReference type="Proteomes" id="UP000533476">
    <property type="component" value="Unassembled WGS sequence"/>
</dbReference>
<feature type="domain" description="HTH lysR-type" evidence="5">
    <location>
        <begin position="6"/>
        <end position="62"/>
    </location>
</feature>
<keyword evidence="3" id="KW-0238">DNA-binding</keyword>
<keyword evidence="7" id="KW-1185">Reference proteome</keyword>
<name>A0A7Y0L6M0_9FIRM</name>
<evidence type="ECO:0000256" key="4">
    <source>
        <dbReference type="ARBA" id="ARBA00023163"/>
    </source>
</evidence>
<dbReference type="InterPro" id="IPR000847">
    <property type="entry name" value="LysR_HTH_N"/>
</dbReference>
<dbReference type="Gene3D" id="3.40.190.290">
    <property type="match status" value="1"/>
</dbReference>
<dbReference type="Pfam" id="PF00126">
    <property type="entry name" value="HTH_1"/>
    <property type="match status" value="1"/>
</dbReference>
<accession>A0A7Y0L6M0</accession>
<sequence length="302" mass="33325">MEHYRFTIRDLELLVALSQSGLVKRAAERLNLTPSALSHRVRELEERLGYPISENHGHLALTPAASRLVPRAQEILAALEQLGDEASGIPDIRRVGISSLLLRGAVLEGLTRLTATPSTIRWNIVSGHSRAVEDEVEAGRLDVGLVRLERRRPSLRYNWMADDRLAAAAPASFVHPGSVEEWPWVLFSHRMGHGQAVDQALRDAGLVIVPRVRVDSFDLALRLIRFGSVSVFPWSVIADQVRSGNLQEVEVSGVVWPPRRTALVSRREPPVWAGALIRVLFGQGDLRADEGSGYGAGANCKW</sequence>
<dbReference type="GO" id="GO:0003700">
    <property type="term" value="F:DNA-binding transcription factor activity"/>
    <property type="evidence" value="ECO:0007669"/>
    <property type="project" value="InterPro"/>
</dbReference>
<evidence type="ECO:0000256" key="2">
    <source>
        <dbReference type="ARBA" id="ARBA00023015"/>
    </source>
</evidence>
<protein>
    <submittedName>
        <fullName evidence="6">LysR family transcriptional regulator</fullName>
    </submittedName>
</protein>
<dbReference type="Gene3D" id="1.10.10.10">
    <property type="entry name" value="Winged helix-like DNA-binding domain superfamily/Winged helix DNA-binding domain"/>
    <property type="match status" value="1"/>
</dbReference>
<dbReference type="InterPro" id="IPR036388">
    <property type="entry name" value="WH-like_DNA-bd_sf"/>
</dbReference>
<evidence type="ECO:0000259" key="5">
    <source>
        <dbReference type="PROSITE" id="PS50931"/>
    </source>
</evidence>
<dbReference type="PANTHER" id="PTHR30126:SF94">
    <property type="entry name" value="LYSR FAMILY TRANSCRIPTIONAL REGULATOR"/>
    <property type="match status" value="1"/>
</dbReference>
<keyword evidence="2" id="KW-0805">Transcription regulation</keyword>
<dbReference type="InterPro" id="IPR005119">
    <property type="entry name" value="LysR_subst-bd"/>
</dbReference>
<organism evidence="6 7">
    <name type="scientific">Sulfobacillus harzensis</name>
    <dbReference type="NCBI Taxonomy" id="2729629"/>
    <lineage>
        <taxon>Bacteria</taxon>
        <taxon>Bacillati</taxon>
        <taxon>Bacillota</taxon>
        <taxon>Clostridia</taxon>
        <taxon>Eubacteriales</taxon>
        <taxon>Clostridiales Family XVII. Incertae Sedis</taxon>
        <taxon>Sulfobacillus</taxon>
    </lineage>
</organism>
<evidence type="ECO:0000256" key="3">
    <source>
        <dbReference type="ARBA" id="ARBA00023125"/>
    </source>
</evidence>
<reference evidence="6 7" key="1">
    <citation type="submission" date="2020-04" db="EMBL/GenBank/DDBJ databases">
        <authorList>
            <person name="Zhang R."/>
            <person name="Schippers A."/>
        </authorList>
    </citation>
    <scope>NUCLEOTIDE SEQUENCE [LARGE SCALE GENOMIC DNA]</scope>
    <source>
        <strain evidence="6 7">DSM 109850</strain>
    </source>
</reference>
<dbReference type="PANTHER" id="PTHR30126">
    <property type="entry name" value="HTH-TYPE TRANSCRIPTIONAL REGULATOR"/>
    <property type="match status" value="1"/>
</dbReference>
<dbReference type="PROSITE" id="PS50931">
    <property type="entry name" value="HTH_LYSR"/>
    <property type="match status" value="1"/>
</dbReference>
<evidence type="ECO:0000256" key="1">
    <source>
        <dbReference type="ARBA" id="ARBA00009437"/>
    </source>
</evidence>
<dbReference type="Pfam" id="PF03466">
    <property type="entry name" value="LysR_substrate"/>
    <property type="match status" value="1"/>
</dbReference>
<dbReference type="SUPFAM" id="SSF46785">
    <property type="entry name" value="Winged helix' DNA-binding domain"/>
    <property type="match status" value="1"/>
</dbReference>
<comment type="similarity">
    <text evidence="1">Belongs to the LysR transcriptional regulatory family.</text>
</comment>
<dbReference type="InterPro" id="IPR036390">
    <property type="entry name" value="WH_DNA-bd_sf"/>
</dbReference>
<evidence type="ECO:0000313" key="7">
    <source>
        <dbReference type="Proteomes" id="UP000533476"/>
    </source>
</evidence>
<dbReference type="GO" id="GO:0000976">
    <property type="term" value="F:transcription cis-regulatory region binding"/>
    <property type="evidence" value="ECO:0007669"/>
    <property type="project" value="TreeGrafter"/>
</dbReference>
<keyword evidence="4" id="KW-0804">Transcription</keyword>
<gene>
    <name evidence="6" type="ORF">HIJ39_17860</name>
</gene>